<dbReference type="VEuPathDB" id="FungiDB:H257_16412"/>
<organism evidence="1 2">
    <name type="scientific">Aphanomyces astaci</name>
    <name type="common">Crayfish plague agent</name>
    <dbReference type="NCBI Taxonomy" id="112090"/>
    <lineage>
        <taxon>Eukaryota</taxon>
        <taxon>Sar</taxon>
        <taxon>Stramenopiles</taxon>
        <taxon>Oomycota</taxon>
        <taxon>Saprolegniomycetes</taxon>
        <taxon>Saprolegniales</taxon>
        <taxon>Verrucalvaceae</taxon>
        <taxon>Aphanomyces</taxon>
    </lineage>
</organism>
<protein>
    <recommendedName>
        <fullName evidence="3">DDE Tnp4 domain-containing protein</fullName>
    </recommendedName>
</protein>
<gene>
    <name evidence="1" type="ORF">DYB30_014133</name>
</gene>
<name>A0A397E372_APHAT</name>
<evidence type="ECO:0000313" key="1">
    <source>
        <dbReference type="EMBL" id="RHY74758.1"/>
    </source>
</evidence>
<accession>A0A397E372</accession>
<sequence length="274" mass="30787">MARRASIHRSQPTQLTSRGIGQAVALLDNLEQQRQANCGRYPTVRPEEPDEDPDSASPIYDAFLETQGANGIHTMTNFSLSEFNVLWADVRTYFTKHWNVGSGRKSEVSARDMLLMLLTSMKHCGSWDVVAVTFKQHSPTFQKRTMSFAKALHPFVLRKYVTTVGERCSMALLTTSGHQFANFPFVRYATDVTFQQTNVPSGSYAEKKTYFSGKHSQYAIKSKFPVSDKAIFDDNLEFYVSALSKKATEDRIADHGDEGTNQWAVIADKGYQGI</sequence>
<dbReference type="Proteomes" id="UP000266643">
    <property type="component" value="Unassembled WGS sequence"/>
</dbReference>
<comment type="caution">
    <text evidence="1">The sequence shown here is derived from an EMBL/GenBank/DDBJ whole genome shotgun (WGS) entry which is preliminary data.</text>
</comment>
<proteinExistence type="predicted"/>
<evidence type="ECO:0000313" key="2">
    <source>
        <dbReference type="Proteomes" id="UP000266643"/>
    </source>
</evidence>
<evidence type="ECO:0008006" key="3">
    <source>
        <dbReference type="Google" id="ProtNLM"/>
    </source>
</evidence>
<dbReference type="AlphaFoldDB" id="A0A397E372"/>
<reference evidence="1 2" key="1">
    <citation type="submission" date="2018-08" db="EMBL/GenBank/DDBJ databases">
        <title>Aphanomyces genome sequencing and annotation.</title>
        <authorList>
            <person name="Minardi D."/>
            <person name="Oidtmann B."/>
            <person name="Van Der Giezen M."/>
            <person name="Studholme D.J."/>
        </authorList>
    </citation>
    <scope>NUCLEOTIDE SEQUENCE [LARGE SCALE GENOMIC DNA]</scope>
    <source>
        <strain evidence="1 2">D2</strain>
    </source>
</reference>
<dbReference type="EMBL" id="QUTD01002913">
    <property type="protein sequence ID" value="RHY74758.1"/>
    <property type="molecule type" value="Genomic_DNA"/>
</dbReference>